<feature type="compositionally biased region" description="Low complexity" evidence="1">
    <location>
        <begin position="59"/>
        <end position="68"/>
    </location>
</feature>
<dbReference type="AlphaFoldDB" id="A0A9D1KNR3"/>
<protein>
    <submittedName>
        <fullName evidence="3">RidA family protein</fullName>
    </submittedName>
</protein>
<gene>
    <name evidence="3" type="ORF">IAA98_14495</name>
</gene>
<dbReference type="PANTHER" id="PTHR43760:SF1">
    <property type="entry name" value="ENDORIBONUCLEASE L-PSP_CHORISMATE MUTASE-LIKE DOMAIN-CONTAINING PROTEIN"/>
    <property type="match status" value="1"/>
</dbReference>
<feature type="region of interest" description="Disordered" evidence="1">
    <location>
        <begin position="13"/>
        <end position="68"/>
    </location>
</feature>
<proteinExistence type="predicted"/>
<reference evidence="3" key="2">
    <citation type="journal article" date="2021" name="PeerJ">
        <title>Extensive microbial diversity within the chicken gut microbiome revealed by metagenomics and culture.</title>
        <authorList>
            <person name="Gilroy R."/>
            <person name="Ravi A."/>
            <person name="Getino M."/>
            <person name="Pursley I."/>
            <person name="Horton D.L."/>
            <person name="Alikhan N.F."/>
            <person name="Baker D."/>
            <person name="Gharbi K."/>
            <person name="Hall N."/>
            <person name="Watson M."/>
            <person name="Adriaenssens E.M."/>
            <person name="Foster-Nyarko E."/>
            <person name="Jarju S."/>
            <person name="Secka A."/>
            <person name="Antonio M."/>
            <person name="Oren A."/>
            <person name="Chaudhuri R.R."/>
            <person name="La Ragione R."/>
            <person name="Hildebrand F."/>
            <person name="Pallen M.J."/>
        </authorList>
    </citation>
    <scope>NUCLEOTIDE SEQUENCE</scope>
    <source>
        <strain evidence="3">ChiGjej1B1-24693</strain>
    </source>
</reference>
<dbReference type="Gene3D" id="3.30.1330.40">
    <property type="entry name" value="RutC-like"/>
    <property type="match status" value="1"/>
</dbReference>
<dbReference type="PANTHER" id="PTHR43760">
    <property type="entry name" value="ENDORIBONUCLEASE-RELATED"/>
    <property type="match status" value="1"/>
</dbReference>
<dbReference type="CDD" id="cd02199">
    <property type="entry name" value="YjgF_YER057c_UK114_like_1"/>
    <property type="match status" value="1"/>
</dbReference>
<evidence type="ECO:0000313" key="4">
    <source>
        <dbReference type="Proteomes" id="UP000886842"/>
    </source>
</evidence>
<dbReference type="Proteomes" id="UP000886842">
    <property type="component" value="Unassembled WGS sequence"/>
</dbReference>
<sequence>MLASVSAVSWGHDQVGVPDRTRAGARDQADPGQLRRRRVGAGPDRARHEPREPRRLLQAAPAGRPAVSAATPAARLAELGLELPAVATPAGQYVPALRSGSQILTSGQLPVVDGQLVATGKVGAQVSQEQAHDAARVAALNALAAAASVAGGLDRISSVVKVVVFVASAADFTAQPGVANGASELLGTVFDSAHVRSAVGVAVLPLDAPVEVELVVETKQGLIEPKVVPV</sequence>
<dbReference type="EMBL" id="DVLP01000417">
    <property type="protein sequence ID" value="HIT76786.1"/>
    <property type="molecule type" value="Genomic_DNA"/>
</dbReference>
<dbReference type="InterPro" id="IPR035959">
    <property type="entry name" value="RutC-like_sf"/>
</dbReference>
<evidence type="ECO:0000259" key="2">
    <source>
        <dbReference type="Pfam" id="PF14588"/>
    </source>
</evidence>
<accession>A0A9D1KNR3</accession>
<dbReference type="InterPro" id="IPR013813">
    <property type="entry name" value="Endoribo_LPSP/chorism_mut-like"/>
</dbReference>
<reference evidence="3" key="1">
    <citation type="submission" date="2020-10" db="EMBL/GenBank/DDBJ databases">
        <authorList>
            <person name="Gilroy R."/>
        </authorList>
    </citation>
    <scope>NUCLEOTIDE SEQUENCE</scope>
    <source>
        <strain evidence="3">ChiGjej1B1-24693</strain>
    </source>
</reference>
<organism evidence="3 4">
    <name type="scientific">Candidatus Avipropionibacterium avicola</name>
    <dbReference type="NCBI Taxonomy" id="2840701"/>
    <lineage>
        <taxon>Bacteria</taxon>
        <taxon>Bacillati</taxon>
        <taxon>Actinomycetota</taxon>
        <taxon>Actinomycetes</taxon>
        <taxon>Propionibacteriales</taxon>
        <taxon>Propionibacteriaceae</taxon>
        <taxon>Propionibacteriaceae incertae sedis</taxon>
        <taxon>Candidatus Avipropionibacterium</taxon>
    </lineage>
</organism>
<dbReference type="SUPFAM" id="SSF55298">
    <property type="entry name" value="YjgF-like"/>
    <property type="match status" value="1"/>
</dbReference>
<evidence type="ECO:0000313" key="3">
    <source>
        <dbReference type="EMBL" id="HIT76786.1"/>
    </source>
</evidence>
<evidence type="ECO:0000256" key="1">
    <source>
        <dbReference type="SAM" id="MobiDB-lite"/>
    </source>
</evidence>
<dbReference type="Pfam" id="PF14588">
    <property type="entry name" value="YjgF_endoribonc"/>
    <property type="match status" value="1"/>
</dbReference>
<feature type="domain" description="Endoribonuclease L-PSP/chorismate mutase-like" evidence="2">
    <location>
        <begin position="74"/>
        <end position="215"/>
    </location>
</feature>
<feature type="compositionally biased region" description="Basic and acidic residues" evidence="1">
    <location>
        <begin position="19"/>
        <end position="29"/>
    </location>
</feature>
<name>A0A9D1KNR3_9ACTN</name>
<comment type="caution">
    <text evidence="3">The sequence shown here is derived from an EMBL/GenBank/DDBJ whole genome shotgun (WGS) entry which is preliminary data.</text>
</comment>
<feature type="compositionally biased region" description="Basic and acidic residues" evidence="1">
    <location>
        <begin position="44"/>
        <end position="55"/>
    </location>
</feature>